<name>A0A6I9WQB2_9HYME</name>
<protein>
    <submittedName>
        <fullName evidence="11">Uncharacterized protein LOC105432327 isoform X1</fullName>
    </submittedName>
</protein>
<feature type="transmembrane region" description="Helical" evidence="8">
    <location>
        <begin position="9"/>
        <end position="25"/>
    </location>
</feature>
<comment type="similarity">
    <text evidence="3">Belongs to the HARBI1 family.</text>
</comment>
<keyword evidence="10" id="KW-1185">Reference proteome</keyword>
<keyword evidence="4" id="KW-0540">Nuclease</keyword>
<dbReference type="Proteomes" id="UP000504615">
    <property type="component" value="Unplaced"/>
</dbReference>
<evidence type="ECO:0000259" key="9">
    <source>
        <dbReference type="Pfam" id="PF13359"/>
    </source>
</evidence>
<keyword evidence="8" id="KW-0472">Membrane</keyword>
<dbReference type="GO" id="GO:0005634">
    <property type="term" value="C:nucleus"/>
    <property type="evidence" value="ECO:0007669"/>
    <property type="project" value="UniProtKB-SubCell"/>
</dbReference>
<dbReference type="Pfam" id="PF13359">
    <property type="entry name" value="DDE_Tnp_4"/>
    <property type="match status" value="1"/>
</dbReference>
<dbReference type="RefSeq" id="XP_011645397.1">
    <property type="nucleotide sequence ID" value="XM_011647095.1"/>
</dbReference>
<dbReference type="InterPro" id="IPR027806">
    <property type="entry name" value="HARBI1_dom"/>
</dbReference>
<keyword evidence="8" id="KW-0812">Transmembrane</keyword>
<keyword evidence="6" id="KW-0378">Hydrolase</keyword>
<dbReference type="AlphaFoldDB" id="A0A6I9WQB2"/>
<dbReference type="InterPro" id="IPR045249">
    <property type="entry name" value="HARBI1-like"/>
</dbReference>
<keyword evidence="8" id="KW-1133">Transmembrane helix</keyword>
<dbReference type="OrthoDB" id="7543514at2759"/>
<evidence type="ECO:0000256" key="3">
    <source>
        <dbReference type="ARBA" id="ARBA00006958"/>
    </source>
</evidence>
<evidence type="ECO:0000256" key="2">
    <source>
        <dbReference type="ARBA" id="ARBA00004123"/>
    </source>
</evidence>
<dbReference type="GO" id="GO:0046872">
    <property type="term" value="F:metal ion binding"/>
    <property type="evidence" value="ECO:0007669"/>
    <property type="project" value="UniProtKB-KW"/>
</dbReference>
<evidence type="ECO:0000256" key="8">
    <source>
        <dbReference type="SAM" id="Phobius"/>
    </source>
</evidence>
<organism evidence="10 11">
    <name type="scientific">Pogonomyrmex barbatus</name>
    <name type="common">red harvester ant</name>
    <dbReference type="NCBI Taxonomy" id="144034"/>
    <lineage>
        <taxon>Eukaryota</taxon>
        <taxon>Metazoa</taxon>
        <taxon>Ecdysozoa</taxon>
        <taxon>Arthropoda</taxon>
        <taxon>Hexapoda</taxon>
        <taxon>Insecta</taxon>
        <taxon>Pterygota</taxon>
        <taxon>Neoptera</taxon>
        <taxon>Endopterygota</taxon>
        <taxon>Hymenoptera</taxon>
        <taxon>Apocrita</taxon>
        <taxon>Aculeata</taxon>
        <taxon>Formicoidea</taxon>
        <taxon>Formicidae</taxon>
        <taxon>Myrmicinae</taxon>
        <taxon>Pogonomyrmex</taxon>
    </lineage>
</organism>
<feature type="domain" description="DDE Tnp4" evidence="9">
    <location>
        <begin position="178"/>
        <end position="343"/>
    </location>
</feature>
<comment type="cofactor">
    <cofactor evidence="1">
        <name>a divalent metal cation</name>
        <dbReference type="ChEBI" id="CHEBI:60240"/>
    </cofactor>
</comment>
<evidence type="ECO:0000256" key="4">
    <source>
        <dbReference type="ARBA" id="ARBA00022722"/>
    </source>
</evidence>
<evidence type="ECO:0000256" key="7">
    <source>
        <dbReference type="ARBA" id="ARBA00023242"/>
    </source>
</evidence>
<dbReference type="GeneID" id="105432327"/>
<accession>A0A6I9WQB2</accession>
<evidence type="ECO:0000256" key="1">
    <source>
        <dbReference type="ARBA" id="ARBA00001968"/>
    </source>
</evidence>
<dbReference type="KEGG" id="pbar:105432327"/>
<evidence type="ECO:0000256" key="5">
    <source>
        <dbReference type="ARBA" id="ARBA00022723"/>
    </source>
</evidence>
<comment type="subcellular location">
    <subcellularLocation>
        <location evidence="2">Nucleus</location>
    </subcellularLocation>
</comment>
<keyword evidence="7" id="KW-0539">Nucleus</keyword>
<dbReference type="PANTHER" id="PTHR22930">
    <property type="match status" value="1"/>
</dbReference>
<evidence type="ECO:0000256" key="6">
    <source>
        <dbReference type="ARBA" id="ARBA00022801"/>
    </source>
</evidence>
<evidence type="ECO:0000313" key="10">
    <source>
        <dbReference type="Proteomes" id="UP000504615"/>
    </source>
</evidence>
<sequence>MKMKNEDEFLILIIYWINLYILLIRKKKQIRRLNRRWLVRPINRMRDQNGDYNNLFQEIKSDSKLFYRYTRMTLVHFQQLVQITKPYLTKKSSRALNPELRLLITLRYLATDDQPFSIALAFRVGESTVREVIKEVCLILIKILNPISNLSVSMEEDWKKYTYGYWKKWNIPNCLGSVDGKHVRLCCPPNSGSLHYNYKKFYSIVLLATAEHLYRFMLIDIGAYGGNSDGGIFNECDIGINLKNNQLNLPEESINLPDSDIKTHTYFVADDAFKLSKRIMKPYSSKNLIYKQKIFNYRLSRARRTVESAFGIFSNKWRIFHTAISMLPETADLIVTASVCLHNYVLKEEQRSVHKMYSQEEIPNNNTNQDVPWISIPNVLEEDNNDIRTAEAQRNILSDYFISEAGKVEWQHDYHDYMIDLFKEVFMQMNK</sequence>
<dbReference type="GO" id="GO:0016787">
    <property type="term" value="F:hydrolase activity"/>
    <property type="evidence" value="ECO:0007669"/>
    <property type="project" value="UniProtKB-KW"/>
</dbReference>
<dbReference type="PANTHER" id="PTHR22930:SF269">
    <property type="entry name" value="NUCLEASE HARBI1-LIKE PROTEIN"/>
    <property type="match status" value="1"/>
</dbReference>
<evidence type="ECO:0000313" key="11">
    <source>
        <dbReference type="RefSeq" id="XP_011645397.1"/>
    </source>
</evidence>
<keyword evidence="5" id="KW-0479">Metal-binding</keyword>
<proteinExistence type="inferred from homology"/>
<dbReference type="GO" id="GO:0004518">
    <property type="term" value="F:nuclease activity"/>
    <property type="evidence" value="ECO:0007669"/>
    <property type="project" value="UniProtKB-KW"/>
</dbReference>
<gene>
    <name evidence="11" type="primary">LOC105432327</name>
</gene>
<reference evidence="11" key="1">
    <citation type="submission" date="2025-08" db="UniProtKB">
        <authorList>
            <consortium name="RefSeq"/>
        </authorList>
    </citation>
    <scope>IDENTIFICATION</scope>
</reference>